<keyword evidence="5 10" id="KW-0560">Oxidoreductase</keyword>
<evidence type="ECO:0000259" key="9">
    <source>
        <dbReference type="PROSITE" id="PS51405"/>
    </source>
</evidence>
<dbReference type="EC" id="1.11.2.1" evidence="10"/>
<dbReference type="GO" id="GO:0046872">
    <property type="term" value="F:metal ion binding"/>
    <property type="evidence" value="ECO:0007669"/>
    <property type="project" value="UniProtKB-KW"/>
</dbReference>
<evidence type="ECO:0000313" key="10">
    <source>
        <dbReference type="EMBL" id="KAJ3560883.1"/>
    </source>
</evidence>
<comment type="caution">
    <text evidence="10">The sequence shown here is derived from an EMBL/GenBank/DDBJ whole genome shotgun (WGS) entry which is preliminary data.</text>
</comment>
<dbReference type="SUPFAM" id="SSF47571">
    <property type="entry name" value="Cloroperoxidase"/>
    <property type="match status" value="1"/>
</dbReference>
<sequence length="310" mass="34751">MSFIYKVFHDVAFFSWDTSLAIANLVLPSRAEGKVTPEGHPGFGGKWPEFVPRKEGDSRCSCPALNAMANHGILPHDGKNISFKDMNRLIRTTYNFSPSFCYFVPNFAAKFLKRDYNKDTFNLDELDLHNLGIEHDASLCREDAHFCPDQSVIATDMIKELLASASGKDKDGNPLLTVKDLSRFSAKRRVDSSEKNPEYKLDFQHKMFGSSNCSTMLTIFGGRVKDLETILLEERLPENWESRVRKPFGLTLAHFNLTTVMWVELGINEKKYIAERKAAEEAAASNEAEAEAEADAAAESSVHKSDSPTN</sequence>
<dbReference type="Gene3D" id="1.10.489.10">
    <property type="entry name" value="Chloroperoxidase-like"/>
    <property type="match status" value="1"/>
</dbReference>
<dbReference type="EMBL" id="JANIEX010001091">
    <property type="protein sequence ID" value="KAJ3560883.1"/>
    <property type="molecule type" value="Genomic_DNA"/>
</dbReference>
<organism evidence="10 11">
    <name type="scientific">Leucocoprinus birnbaumii</name>
    <dbReference type="NCBI Taxonomy" id="56174"/>
    <lineage>
        <taxon>Eukaryota</taxon>
        <taxon>Fungi</taxon>
        <taxon>Dikarya</taxon>
        <taxon>Basidiomycota</taxon>
        <taxon>Agaricomycotina</taxon>
        <taxon>Agaricomycetes</taxon>
        <taxon>Agaricomycetidae</taxon>
        <taxon>Agaricales</taxon>
        <taxon>Agaricineae</taxon>
        <taxon>Agaricaceae</taxon>
        <taxon>Leucocoprinus</taxon>
    </lineage>
</organism>
<evidence type="ECO:0000256" key="5">
    <source>
        <dbReference type="ARBA" id="ARBA00023002"/>
    </source>
</evidence>
<keyword evidence="2 10" id="KW-0575">Peroxidase</keyword>
<feature type="domain" description="Heme haloperoxidase family profile" evidence="9">
    <location>
        <begin position="46"/>
        <end position="257"/>
    </location>
</feature>
<evidence type="ECO:0000256" key="3">
    <source>
        <dbReference type="ARBA" id="ARBA00022617"/>
    </source>
</evidence>
<dbReference type="PROSITE" id="PS51405">
    <property type="entry name" value="HEME_HALOPEROXIDASE"/>
    <property type="match status" value="1"/>
</dbReference>
<dbReference type="InterPro" id="IPR036851">
    <property type="entry name" value="Chloroperoxidase-like_sf"/>
</dbReference>
<dbReference type="GO" id="GO:0004601">
    <property type="term" value="F:peroxidase activity"/>
    <property type="evidence" value="ECO:0007669"/>
    <property type="project" value="UniProtKB-KW"/>
</dbReference>
<dbReference type="InterPro" id="IPR000028">
    <property type="entry name" value="Chloroperoxidase"/>
</dbReference>
<feature type="region of interest" description="Disordered" evidence="8">
    <location>
        <begin position="281"/>
        <end position="310"/>
    </location>
</feature>
<gene>
    <name evidence="10" type="ORF">NP233_g10545</name>
</gene>
<name>A0AAD5VJ21_9AGAR</name>
<evidence type="ECO:0000256" key="8">
    <source>
        <dbReference type="SAM" id="MobiDB-lite"/>
    </source>
</evidence>
<dbReference type="PANTHER" id="PTHR33577:SF18">
    <property type="entry name" value="HEME HALOPEROXIDASE FAMILY PROFILE DOMAIN-CONTAINING PROTEIN"/>
    <property type="match status" value="1"/>
</dbReference>
<evidence type="ECO:0000256" key="4">
    <source>
        <dbReference type="ARBA" id="ARBA00022723"/>
    </source>
</evidence>
<evidence type="ECO:0000256" key="6">
    <source>
        <dbReference type="ARBA" id="ARBA00023004"/>
    </source>
</evidence>
<evidence type="ECO:0000256" key="7">
    <source>
        <dbReference type="ARBA" id="ARBA00025795"/>
    </source>
</evidence>
<dbReference type="Pfam" id="PF01328">
    <property type="entry name" value="Peroxidase_2"/>
    <property type="match status" value="1"/>
</dbReference>
<comment type="cofactor">
    <cofactor evidence="1">
        <name>heme b</name>
        <dbReference type="ChEBI" id="CHEBI:60344"/>
    </cofactor>
</comment>
<proteinExistence type="inferred from homology"/>
<keyword evidence="6" id="KW-0408">Iron</keyword>
<dbReference type="AlphaFoldDB" id="A0AAD5VJ21"/>
<keyword evidence="11" id="KW-1185">Reference proteome</keyword>
<evidence type="ECO:0000256" key="2">
    <source>
        <dbReference type="ARBA" id="ARBA00022559"/>
    </source>
</evidence>
<reference evidence="10" key="1">
    <citation type="submission" date="2022-07" db="EMBL/GenBank/DDBJ databases">
        <title>Genome Sequence of Leucocoprinus birnbaumii.</title>
        <authorList>
            <person name="Buettner E."/>
        </authorList>
    </citation>
    <scope>NUCLEOTIDE SEQUENCE</scope>
    <source>
        <strain evidence="10">VT141</strain>
    </source>
</reference>
<accession>A0AAD5VJ21</accession>
<protein>
    <submittedName>
        <fullName evidence="10">Heme-thiolate peroxidase</fullName>
        <ecNumber evidence="10">1.11.2.1</ecNumber>
    </submittedName>
</protein>
<dbReference type="PANTHER" id="PTHR33577">
    <property type="entry name" value="STERIGMATOCYSTIN BIOSYNTHESIS PEROXIDASE STCC-RELATED"/>
    <property type="match status" value="1"/>
</dbReference>
<keyword evidence="3" id="KW-0349">Heme</keyword>
<feature type="compositionally biased region" description="Basic and acidic residues" evidence="8">
    <location>
        <begin position="301"/>
        <end position="310"/>
    </location>
</feature>
<evidence type="ECO:0000256" key="1">
    <source>
        <dbReference type="ARBA" id="ARBA00001970"/>
    </source>
</evidence>
<evidence type="ECO:0000313" key="11">
    <source>
        <dbReference type="Proteomes" id="UP001213000"/>
    </source>
</evidence>
<comment type="similarity">
    <text evidence="7">Belongs to the chloroperoxidase family.</text>
</comment>
<dbReference type="Proteomes" id="UP001213000">
    <property type="component" value="Unassembled WGS sequence"/>
</dbReference>
<keyword evidence="4" id="KW-0479">Metal-binding</keyword>